<dbReference type="Proteomes" id="UP000262524">
    <property type="component" value="Unassembled WGS sequence"/>
</dbReference>
<organism evidence="2 5">
    <name type="scientific">Anaerobutyricum hallii</name>
    <dbReference type="NCBI Taxonomy" id="39488"/>
    <lineage>
        <taxon>Bacteria</taxon>
        <taxon>Bacillati</taxon>
        <taxon>Bacillota</taxon>
        <taxon>Clostridia</taxon>
        <taxon>Lachnospirales</taxon>
        <taxon>Lachnospiraceae</taxon>
        <taxon>Anaerobutyricum</taxon>
    </lineage>
</organism>
<evidence type="ECO:0000313" key="6">
    <source>
        <dbReference type="Proteomes" id="UP000283497"/>
    </source>
</evidence>
<keyword evidence="1" id="KW-0472">Membrane</keyword>
<evidence type="ECO:0000313" key="4">
    <source>
        <dbReference type="EMBL" id="RHN16179.1"/>
    </source>
</evidence>
<sequence>MDLFDIIMLSFIAIVGFAAVSSNIKEKMEEKGKESEKEKELKKNIILCALIFMAASVALPILLWYIGFSKQGVGAVIATFVLVDFVFLFSLIGVFDKTAPEESDNPIKNTIPEVQYSQQAGEIHFTSAELEEILLVVKNDTSCEKIPGSQEYLISVLQQKIEKQKEIEKQNKKKQAMLMNSAACASYVISHMR</sequence>
<protein>
    <submittedName>
        <fullName evidence="2">Uncharacterized protein</fullName>
    </submittedName>
</protein>
<dbReference type="RefSeq" id="WP_117983414.1">
    <property type="nucleotide sequence ID" value="NZ_QRNJ01000064.1"/>
</dbReference>
<evidence type="ECO:0000313" key="5">
    <source>
        <dbReference type="Proteomes" id="UP000262524"/>
    </source>
</evidence>
<evidence type="ECO:0000313" key="7">
    <source>
        <dbReference type="Proteomes" id="UP000283700"/>
    </source>
</evidence>
<accession>A0A374NBE6</accession>
<dbReference type="AlphaFoldDB" id="A0A374NBE6"/>
<keyword evidence="1" id="KW-0812">Transmembrane</keyword>
<keyword evidence="1" id="KW-1133">Transmembrane helix</keyword>
<dbReference type="Proteomes" id="UP000283700">
    <property type="component" value="Unassembled WGS sequence"/>
</dbReference>
<dbReference type="EMBL" id="QSOE01000115">
    <property type="protein sequence ID" value="RGI81248.1"/>
    <property type="molecule type" value="Genomic_DNA"/>
</dbReference>
<name>A0A374NBE6_9FIRM</name>
<dbReference type="EMBL" id="QRNJ01000064">
    <property type="protein sequence ID" value="RHK35454.1"/>
    <property type="molecule type" value="Genomic_DNA"/>
</dbReference>
<dbReference type="EMBL" id="QRQO01000006">
    <property type="protein sequence ID" value="RHN16179.1"/>
    <property type="molecule type" value="Genomic_DNA"/>
</dbReference>
<evidence type="ECO:0000313" key="3">
    <source>
        <dbReference type="EMBL" id="RHK35454.1"/>
    </source>
</evidence>
<dbReference type="Proteomes" id="UP000283497">
    <property type="component" value="Unassembled WGS sequence"/>
</dbReference>
<evidence type="ECO:0000256" key="1">
    <source>
        <dbReference type="SAM" id="Phobius"/>
    </source>
</evidence>
<feature type="transmembrane region" description="Helical" evidence="1">
    <location>
        <begin position="72"/>
        <end position="95"/>
    </location>
</feature>
<gene>
    <name evidence="3" type="ORF">DW068_13550</name>
    <name evidence="4" type="ORF">DWZ29_03480</name>
    <name evidence="2" type="ORF">DXD91_12965</name>
</gene>
<comment type="caution">
    <text evidence="2">The sequence shown here is derived from an EMBL/GenBank/DDBJ whole genome shotgun (WGS) entry which is preliminary data.</text>
</comment>
<feature type="transmembrane region" description="Helical" evidence="1">
    <location>
        <begin position="6"/>
        <end position="24"/>
    </location>
</feature>
<proteinExistence type="predicted"/>
<feature type="transmembrane region" description="Helical" evidence="1">
    <location>
        <begin position="45"/>
        <end position="66"/>
    </location>
</feature>
<evidence type="ECO:0000313" key="2">
    <source>
        <dbReference type="EMBL" id="RGI81248.1"/>
    </source>
</evidence>
<reference evidence="5 6" key="1">
    <citation type="submission" date="2018-08" db="EMBL/GenBank/DDBJ databases">
        <title>A genome reference for cultivated species of the human gut microbiota.</title>
        <authorList>
            <person name="Zou Y."/>
            <person name="Xue W."/>
            <person name="Luo G."/>
        </authorList>
    </citation>
    <scope>NUCLEOTIDE SEQUENCE [LARGE SCALE GENOMIC DNA]</scope>
    <source>
        <strain evidence="4 7">AF31-17AC</strain>
        <strain evidence="3 6">AF45-14BH</strain>
        <strain evidence="2 5">TM10-1AC</strain>
    </source>
</reference>